<evidence type="ECO:0000313" key="1">
    <source>
        <dbReference type="EMBL" id="KMN12271.1"/>
    </source>
</evidence>
<dbReference type="AlphaFoldDB" id="A0A0J6LD28"/>
<sequence length="79" mass="9186">MSDNPKPTDAEIKSQIMYWGSQQMTYVIRNGLSMAGYKGLKTDWVRRQLERLERAGQVKRVPSVYARQICWALVEVVRP</sequence>
<organism evidence="1 2">
    <name type="scientific">Pseudomonas weihenstephanensis</name>
    <dbReference type="NCBI Taxonomy" id="1608994"/>
    <lineage>
        <taxon>Bacteria</taxon>
        <taxon>Pseudomonadati</taxon>
        <taxon>Pseudomonadota</taxon>
        <taxon>Gammaproteobacteria</taxon>
        <taxon>Pseudomonadales</taxon>
        <taxon>Pseudomonadaceae</taxon>
        <taxon>Pseudomonas</taxon>
    </lineage>
</organism>
<evidence type="ECO:0000313" key="2">
    <source>
        <dbReference type="Proteomes" id="UP000036325"/>
    </source>
</evidence>
<dbReference type="EMBL" id="JYLF01000009">
    <property type="protein sequence ID" value="KMN12271.1"/>
    <property type="molecule type" value="Genomic_DNA"/>
</dbReference>
<protein>
    <submittedName>
        <fullName evidence="1">Uncharacterized protein</fullName>
    </submittedName>
</protein>
<gene>
    <name evidence="1" type="ORF">TU86_18620</name>
</gene>
<dbReference type="OrthoDB" id="7065621at2"/>
<proteinExistence type="predicted"/>
<name>A0A0J6LD28_9PSED</name>
<dbReference type="PATRIC" id="fig|1608994.3.peg.4438"/>
<dbReference type="STRING" id="1608994.TU86_18620"/>
<reference evidence="1 2" key="1">
    <citation type="submission" date="2015-02" db="EMBL/GenBank/DDBJ databases">
        <title>Pseudomonas helleri sp. nov. and Pseudomonas weihenstephanensis sp. nov., isolated from raw cows milk.</title>
        <authorList>
            <person name="von Neubeck M."/>
            <person name="Huptas C."/>
            <person name="Wenning M."/>
            <person name="Scherer S."/>
        </authorList>
    </citation>
    <scope>NUCLEOTIDE SEQUENCE [LARGE SCALE GENOMIC DNA]</scope>
    <source>
        <strain evidence="1 2">DSM 29166</strain>
    </source>
</reference>
<dbReference type="Proteomes" id="UP000036325">
    <property type="component" value="Unassembled WGS sequence"/>
</dbReference>
<accession>A0A0J6LD28</accession>
<dbReference type="RefSeq" id="WP_048365788.1">
    <property type="nucleotide sequence ID" value="NZ_JYLF01000009.1"/>
</dbReference>
<comment type="caution">
    <text evidence="1">The sequence shown here is derived from an EMBL/GenBank/DDBJ whole genome shotgun (WGS) entry which is preliminary data.</text>
</comment>